<gene>
    <name evidence="2" type="ORF">K503DRAFT_19680</name>
</gene>
<protein>
    <submittedName>
        <fullName evidence="2">Uncharacterized protein</fullName>
    </submittedName>
</protein>
<evidence type="ECO:0000313" key="3">
    <source>
        <dbReference type="Proteomes" id="UP000092154"/>
    </source>
</evidence>
<name>A0A1B7N5Q0_9AGAM</name>
<dbReference type="InParanoid" id="A0A1B7N5Q0"/>
<feature type="region of interest" description="Disordered" evidence="1">
    <location>
        <begin position="43"/>
        <end position="111"/>
    </location>
</feature>
<reference evidence="2 3" key="1">
    <citation type="submission" date="2016-06" db="EMBL/GenBank/DDBJ databases">
        <title>Comparative genomics of the ectomycorrhizal sister species Rhizopogon vinicolor and Rhizopogon vesiculosus (Basidiomycota: Boletales) reveals a divergence of the mating type B locus.</title>
        <authorList>
            <consortium name="DOE Joint Genome Institute"/>
            <person name="Mujic A.B."/>
            <person name="Kuo A."/>
            <person name="Tritt A."/>
            <person name="Lipzen A."/>
            <person name="Chen C."/>
            <person name="Johnson J."/>
            <person name="Sharma A."/>
            <person name="Barry K."/>
            <person name="Grigoriev I.V."/>
            <person name="Spatafora J.W."/>
        </authorList>
    </citation>
    <scope>NUCLEOTIDE SEQUENCE [LARGE SCALE GENOMIC DNA]</scope>
    <source>
        <strain evidence="2 3">AM-OR11-026</strain>
    </source>
</reference>
<dbReference type="Proteomes" id="UP000092154">
    <property type="component" value="Unassembled WGS sequence"/>
</dbReference>
<feature type="compositionally biased region" description="Basic and acidic residues" evidence="1">
    <location>
        <begin position="43"/>
        <end position="58"/>
    </location>
</feature>
<dbReference type="AlphaFoldDB" id="A0A1B7N5Q0"/>
<proteinExistence type="predicted"/>
<sequence length="151" mass="16716">MGPKLFLWHTIDEMMNASSCRRVAQNSRCPFCNLKRQAQERLRSRSTIRKRESKEHESGSSSWYPQSSVVQQPTVIATSAATTSGSSQPPQSIAPLTLQPHPAVSTPSTRPANLTTLTNPLPDVTIPQAGCWTRFWLFICCAPAQYTDGQI</sequence>
<dbReference type="EMBL" id="KV448221">
    <property type="protein sequence ID" value="OAX40184.1"/>
    <property type="molecule type" value="Genomic_DNA"/>
</dbReference>
<evidence type="ECO:0000256" key="1">
    <source>
        <dbReference type="SAM" id="MobiDB-lite"/>
    </source>
</evidence>
<organism evidence="2 3">
    <name type="scientific">Rhizopogon vinicolor AM-OR11-026</name>
    <dbReference type="NCBI Taxonomy" id="1314800"/>
    <lineage>
        <taxon>Eukaryota</taxon>
        <taxon>Fungi</taxon>
        <taxon>Dikarya</taxon>
        <taxon>Basidiomycota</taxon>
        <taxon>Agaricomycotina</taxon>
        <taxon>Agaricomycetes</taxon>
        <taxon>Agaricomycetidae</taxon>
        <taxon>Boletales</taxon>
        <taxon>Suillineae</taxon>
        <taxon>Rhizopogonaceae</taxon>
        <taxon>Rhizopogon</taxon>
    </lineage>
</organism>
<feature type="compositionally biased region" description="Low complexity" evidence="1">
    <location>
        <begin position="77"/>
        <end position="87"/>
    </location>
</feature>
<accession>A0A1B7N5Q0</accession>
<evidence type="ECO:0000313" key="2">
    <source>
        <dbReference type="EMBL" id="OAX40184.1"/>
    </source>
</evidence>
<keyword evidence="3" id="KW-1185">Reference proteome</keyword>
<dbReference type="OrthoDB" id="10597202at2759"/>
<feature type="compositionally biased region" description="Polar residues" evidence="1">
    <location>
        <begin position="59"/>
        <end position="76"/>
    </location>
</feature>